<dbReference type="EMBL" id="CP058627">
    <property type="protein sequence ID" value="QLG88322.1"/>
    <property type="molecule type" value="Genomic_DNA"/>
</dbReference>
<keyword evidence="2" id="KW-0808">Transferase</keyword>
<name>A0A7H9BIX2_9NEIS</name>
<dbReference type="InterPro" id="IPR051678">
    <property type="entry name" value="AGP_Transferase"/>
</dbReference>
<dbReference type="GO" id="GO:0016740">
    <property type="term" value="F:transferase activity"/>
    <property type="evidence" value="ECO:0007669"/>
    <property type="project" value="UniProtKB-KW"/>
</dbReference>
<keyword evidence="3" id="KW-1185">Reference proteome</keyword>
<dbReference type="Proteomes" id="UP000509597">
    <property type="component" value="Chromosome"/>
</dbReference>
<dbReference type="KEGG" id="chiz:HQ393_08715"/>
<organism evidence="2 3">
    <name type="scientific">Chitinibacter bivalviorum</name>
    <dbReference type="NCBI Taxonomy" id="2739434"/>
    <lineage>
        <taxon>Bacteria</taxon>
        <taxon>Pseudomonadati</taxon>
        <taxon>Pseudomonadota</taxon>
        <taxon>Betaproteobacteria</taxon>
        <taxon>Neisseriales</taxon>
        <taxon>Chitinibacteraceae</taxon>
        <taxon>Chitinibacter</taxon>
    </lineage>
</organism>
<evidence type="ECO:0000259" key="1">
    <source>
        <dbReference type="Pfam" id="PF01636"/>
    </source>
</evidence>
<gene>
    <name evidence="2" type="ORF">HQ393_08715</name>
</gene>
<evidence type="ECO:0000313" key="3">
    <source>
        <dbReference type="Proteomes" id="UP000509597"/>
    </source>
</evidence>
<dbReference type="SUPFAM" id="SSF56112">
    <property type="entry name" value="Protein kinase-like (PK-like)"/>
    <property type="match status" value="1"/>
</dbReference>
<feature type="domain" description="Aminoglycoside phosphotransferase" evidence="1">
    <location>
        <begin position="29"/>
        <end position="236"/>
    </location>
</feature>
<dbReference type="Pfam" id="PF01636">
    <property type="entry name" value="APH"/>
    <property type="match status" value="1"/>
</dbReference>
<dbReference type="RefSeq" id="WP_179354838.1">
    <property type="nucleotide sequence ID" value="NZ_CP058627.1"/>
</dbReference>
<sequence length="306" mass="34092">MFILEQGQVERLCQTYLGANASSVEKITGFQADVYLVQVGRLRAVLKCYRQPNQAQREADALGVLRRYVHGYALPEVIAVHQPGERGEALILTYIHGAPASHELESPIEIDRFADDFVDWLRTLHAISCEKGFQDETGAWHDTFAQAYLKDLANRVEWLQSPEASETVSAALRTSLIDLAAVFERIPPSNVTSSSMIHGDAHAANFLVDPDTHRLCGVIDPGMARFAHCELDLVHLDAVRPDLKLLNNYLKKSSFDAAVRLRLAYFGLFCDVRQIRQTGVCDEAILARKIAKVQQLLKSEPLLAAI</sequence>
<dbReference type="InterPro" id="IPR002575">
    <property type="entry name" value="Aminoglycoside_PTrfase"/>
</dbReference>
<dbReference type="PANTHER" id="PTHR21310">
    <property type="entry name" value="AMINOGLYCOSIDE PHOSPHOTRANSFERASE-RELATED-RELATED"/>
    <property type="match status" value="1"/>
</dbReference>
<protein>
    <submittedName>
        <fullName evidence="2">Phosphotransferase</fullName>
    </submittedName>
</protein>
<evidence type="ECO:0000313" key="2">
    <source>
        <dbReference type="EMBL" id="QLG88322.1"/>
    </source>
</evidence>
<accession>A0A7H9BIX2</accession>
<reference evidence="2 3" key="1">
    <citation type="submission" date="2020-07" db="EMBL/GenBank/DDBJ databases">
        <title>Complete genome sequence of Chitinibacter sp. 2T18.</title>
        <authorList>
            <person name="Bae J.-W."/>
            <person name="Choi J.-W."/>
        </authorList>
    </citation>
    <scope>NUCLEOTIDE SEQUENCE [LARGE SCALE GENOMIC DNA]</scope>
    <source>
        <strain evidence="2 3">2T18</strain>
    </source>
</reference>
<dbReference type="AlphaFoldDB" id="A0A7H9BIX2"/>
<proteinExistence type="predicted"/>
<dbReference type="Gene3D" id="3.90.1200.10">
    <property type="match status" value="1"/>
</dbReference>
<dbReference type="InterPro" id="IPR011009">
    <property type="entry name" value="Kinase-like_dom_sf"/>
</dbReference>